<evidence type="ECO:0000313" key="3">
    <source>
        <dbReference type="Proteomes" id="UP000198281"/>
    </source>
</evidence>
<dbReference type="RefSeq" id="WP_089219661.1">
    <property type="nucleotide sequence ID" value="NZ_FZOS01000010.1"/>
</dbReference>
<protein>
    <submittedName>
        <fullName evidence="2">Cell division and transport-associated protein TolA</fullName>
    </submittedName>
</protein>
<sequence length="280" mass="29526">MIDRAEKAGFGIALTGHAALFALLSLGLVSTAKLPPLVNEPMDVILTDEVGLRSAFPTPSVEAPAPSEAPELGVPEEPAPAEPEPVPAPEPAAKPKASDVPQVPKPADKPKPAEKPQPTPKKEEQDMGDRRRPDRDAKGKAEKPAGSRLGANFLNGIGDDPKGTAKTPRAAVSGAAMQGLAAALARQFKPCYELGSLQGTSAMSIVTVLRLRYKADGSVAVAPEVVEQTGINDGNRSYARQMSDVARRAVLRCTPVKLPANLYEGGWDDFQLRFIPSQMG</sequence>
<dbReference type="Proteomes" id="UP000198281">
    <property type="component" value="Unassembled WGS sequence"/>
</dbReference>
<keyword evidence="3" id="KW-1185">Reference proteome</keyword>
<reference evidence="3" key="1">
    <citation type="submission" date="2017-06" db="EMBL/GenBank/DDBJ databases">
        <authorList>
            <person name="Varghese N."/>
            <person name="Submissions S."/>
        </authorList>
    </citation>
    <scope>NUCLEOTIDE SEQUENCE [LARGE SCALE GENOMIC DNA]</scope>
    <source>
        <strain evidence="3">LNB2</strain>
    </source>
</reference>
<feature type="compositionally biased region" description="Pro residues" evidence="1">
    <location>
        <begin position="77"/>
        <end position="92"/>
    </location>
</feature>
<feature type="compositionally biased region" description="Basic and acidic residues" evidence="1">
    <location>
        <begin position="106"/>
        <end position="145"/>
    </location>
</feature>
<dbReference type="OrthoDB" id="7161229at2"/>
<name>A0A239FV25_9SPHN</name>
<dbReference type="EMBL" id="FZOS01000010">
    <property type="protein sequence ID" value="SNS60877.1"/>
    <property type="molecule type" value="Genomic_DNA"/>
</dbReference>
<gene>
    <name evidence="2" type="ORF">SAMN06295912_11059</name>
</gene>
<dbReference type="Gene3D" id="3.30.1150.10">
    <property type="match status" value="1"/>
</dbReference>
<evidence type="ECO:0000256" key="1">
    <source>
        <dbReference type="SAM" id="MobiDB-lite"/>
    </source>
</evidence>
<organism evidence="2 3">
    <name type="scientific">Edaphosphingomonas laterariae</name>
    <dbReference type="NCBI Taxonomy" id="861865"/>
    <lineage>
        <taxon>Bacteria</taxon>
        <taxon>Pseudomonadati</taxon>
        <taxon>Pseudomonadota</taxon>
        <taxon>Alphaproteobacteria</taxon>
        <taxon>Sphingomonadales</taxon>
        <taxon>Rhizorhabdaceae</taxon>
        <taxon>Edaphosphingomonas</taxon>
    </lineage>
</organism>
<accession>A0A239FV25</accession>
<keyword evidence="2" id="KW-0131">Cell cycle</keyword>
<feature type="region of interest" description="Disordered" evidence="1">
    <location>
        <begin position="57"/>
        <end position="167"/>
    </location>
</feature>
<keyword evidence="2" id="KW-0132">Cell division</keyword>
<dbReference type="AlphaFoldDB" id="A0A239FV25"/>
<feature type="compositionally biased region" description="Low complexity" evidence="1">
    <location>
        <begin position="62"/>
        <end position="76"/>
    </location>
</feature>
<proteinExistence type="predicted"/>
<dbReference type="GO" id="GO:0051301">
    <property type="term" value="P:cell division"/>
    <property type="evidence" value="ECO:0007669"/>
    <property type="project" value="UniProtKB-KW"/>
</dbReference>
<evidence type="ECO:0000313" key="2">
    <source>
        <dbReference type="EMBL" id="SNS60877.1"/>
    </source>
</evidence>